<protein>
    <submittedName>
        <fullName evidence="1">Uncharacterized protein</fullName>
    </submittedName>
</protein>
<evidence type="ECO:0000313" key="1">
    <source>
        <dbReference type="EMBL" id="ETN45635.1"/>
    </source>
</evidence>
<sequence length="210" mass="22502">MASLLSRSILSPTSTIQILRIAITTLLYLTLANSHPPASQHPIAATPSSPSHLLVTAVRSTAVAPHHDSYLQCLRASHPFTTYPTVGASSFLGPATNVTMVVLPPRSEEGWHRPPAPMWFVLLRGRALVRTADGDEVRIQGGSGGKKDGSHGERVEGQMVLALDVLGKGHLTFYPGDEESVALQVPLAEGWDLESEVGEGRWEVVREGAC</sequence>
<reference evidence="1 2" key="1">
    <citation type="submission" date="2013-03" db="EMBL/GenBank/DDBJ databases">
        <title>The Genome Sequence of Phialophora europaea CBS 101466.</title>
        <authorList>
            <consortium name="The Broad Institute Genomics Platform"/>
            <person name="Cuomo C."/>
            <person name="de Hoog S."/>
            <person name="Gorbushina A."/>
            <person name="Walker B."/>
            <person name="Young S.K."/>
            <person name="Zeng Q."/>
            <person name="Gargeya S."/>
            <person name="Fitzgerald M."/>
            <person name="Haas B."/>
            <person name="Abouelleil A."/>
            <person name="Allen A.W."/>
            <person name="Alvarado L."/>
            <person name="Arachchi H.M."/>
            <person name="Berlin A.M."/>
            <person name="Chapman S.B."/>
            <person name="Gainer-Dewar J."/>
            <person name="Goldberg J."/>
            <person name="Griggs A."/>
            <person name="Gujja S."/>
            <person name="Hansen M."/>
            <person name="Howarth C."/>
            <person name="Imamovic A."/>
            <person name="Ireland A."/>
            <person name="Larimer J."/>
            <person name="McCowan C."/>
            <person name="Murphy C."/>
            <person name="Pearson M."/>
            <person name="Poon T.W."/>
            <person name="Priest M."/>
            <person name="Roberts A."/>
            <person name="Saif S."/>
            <person name="Shea T."/>
            <person name="Sisk P."/>
            <person name="Sykes S."/>
            <person name="Wortman J."/>
            <person name="Nusbaum C."/>
            <person name="Birren B."/>
        </authorList>
    </citation>
    <scope>NUCLEOTIDE SEQUENCE [LARGE SCALE GENOMIC DNA]</scope>
    <source>
        <strain evidence="1 2">CBS 101466</strain>
    </source>
</reference>
<dbReference type="Proteomes" id="UP000030752">
    <property type="component" value="Unassembled WGS sequence"/>
</dbReference>
<dbReference type="InParanoid" id="W2SAH0"/>
<dbReference type="HOGENOM" id="CLU_062260_0_0_1"/>
<evidence type="ECO:0000313" key="2">
    <source>
        <dbReference type="Proteomes" id="UP000030752"/>
    </source>
</evidence>
<dbReference type="RefSeq" id="XP_008712363.1">
    <property type="nucleotide sequence ID" value="XM_008714141.1"/>
</dbReference>
<dbReference type="OrthoDB" id="3223416at2759"/>
<accession>W2SAH0</accession>
<dbReference type="AlphaFoldDB" id="W2SAH0"/>
<gene>
    <name evidence="1" type="ORF">HMPREF1541_09467</name>
</gene>
<dbReference type="SUPFAM" id="SSF51182">
    <property type="entry name" value="RmlC-like cupins"/>
    <property type="match status" value="1"/>
</dbReference>
<organism evidence="1 2">
    <name type="scientific">Cyphellophora europaea (strain CBS 101466)</name>
    <name type="common">Phialophora europaea</name>
    <dbReference type="NCBI Taxonomy" id="1220924"/>
    <lineage>
        <taxon>Eukaryota</taxon>
        <taxon>Fungi</taxon>
        <taxon>Dikarya</taxon>
        <taxon>Ascomycota</taxon>
        <taxon>Pezizomycotina</taxon>
        <taxon>Eurotiomycetes</taxon>
        <taxon>Chaetothyriomycetidae</taxon>
        <taxon>Chaetothyriales</taxon>
        <taxon>Cyphellophoraceae</taxon>
        <taxon>Cyphellophora</taxon>
    </lineage>
</organism>
<keyword evidence="2" id="KW-1185">Reference proteome</keyword>
<proteinExistence type="predicted"/>
<dbReference type="VEuPathDB" id="FungiDB:HMPREF1541_09467"/>
<dbReference type="InterPro" id="IPR011051">
    <property type="entry name" value="RmlC_Cupin_sf"/>
</dbReference>
<dbReference type="eggNOG" id="ENOG502S6HE">
    <property type="taxonomic scope" value="Eukaryota"/>
</dbReference>
<name>W2SAH0_CYPE1</name>
<dbReference type="EMBL" id="KB822712">
    <property type="protein sequence ID" value="ETN45635.1"/>
    <property type="molecule type" value="Genomic_DNA"/>
</dbReference>
<dbReference type="GeneID" id="19976806"/>